<feature type="transmembrane region" description="Helical" evidence="1">
    <location>
        <begin position="45"/>
        <end position="64"/>
    </location>
</feature>
<dbReference type="Proteomes" id="UP000501945">
    <property type="component" value="Chromosome"/>
</dbReference>
<accession>A0A6H0UH04</accession>
<keyword evidence="2" id="KW-0131">Cell cycle</keyword>
<evidence type="ECO:0000256" key="1">
    <source>
        <dbReference type="SAM" id="Phobius"/>
    </source>
</evidence>
<proteinExistence type="predicted"/>
<protein>
    <submittedName>
        <fullName evidence="2">Cell division protein FtsL</fullName>
    </submittedName>
</protein>
<dbReference type="GO" id="GO:0051301">
    <property type="term" value="P:cell division"/>
    <property type="evidence" value="ECO:0007669"/>
    <property type="project" value="UniProtKB-KW"/>
</dbReference>
<name>A0A6H0UH04_9LACT</name>
<organism evidence="2 3">
    <name type="scientific">Pseudolactococcus raffinolactis</name>
    <dbReference type="NCBI Taxonomy" id="1366"/>
    <lineage>
        <taxon>Bacteria</taxon>
        <taxon>Bacillati</taxon>
        <taxon>Bacillota</taxon>
        <taxon>Bacilli</taxon>
        <taxon>Lactobacillales</taxon>
        <taxon>Streptococcaceae</taxon>
        <taxon>Pseudolactococcus</taxon>
    </lineage>
</organism>
<keyword evidence="2" id="KW-0132">Cell division</keyword>
<keyword evidence="1" id="KW-0472">Membrane</keyword>
<sequence>MAAKPKEYFDIKTANQNGSYNISADSIAPELLTRKFKKLSNVEKVFYLSVIVTAIVLAIGMVFVRTKIIEVEQNTLTIQAEVTTKEDQLKAYDQQINELMTDDRVAKQASDSGLKMNNDNVIKERNK</sequence>
<evidence type="ECO:0000313" key="2">
    <source>
        <dbReference type="EMBL" id="QIW54137.1"/>
    </source>
</evidence>
<dbReference type="RefSeq" id="WP_167838849.1">
    <property type="nucleotide sequence ID" value="NZ_CP047616.1"/>
</dbReference>
<keyword evidence="1" id="KW-1133">Transmembrane helix</keyword>
<dbReference type="EMBL" id="CP047616">
    <property type="protein sequence ID" value="QIW54137.1"/>
    <property type="molecule type" value="Genomic_DNA"/>
</dbReference>
<gene>
    <name evidence="2" type="ORF">GU336_08295</name>
</gene>
<keyword evidence="1" id="KW-0812">Transmembrane</keyword>
<evidence type="ECO:0000313" key="3">
    <source>
        <dbReference type="Proteomes" id="UP000501945"/>
    </source>
</evidence>
<reference evidence="2 3" key="1">
    <citation type="submission" date="2019-12" db="EMBL/GenBank/DDBJ databases">
        <title>Whole genome sequences of Lactococcus raffinolactis strains isolated from sewage.</title>
        <authorList>
            <person name="Ybazeta G."/>
            <person name="Ross M."/>
            <person name="Brabant-Kirwan D."/>
            <person name="Saleh M."/>
            <person name="Dillon J.A."/>
            <person name="Splinter K."/>
            <person name="Nokhbeh R."/>
        </authorList>
    </citation>
    <scope>NUCLEOTIDE SEQUENCE [LARGE SCALE GENOMIC DNA]</scope>
    <source>
        <strain evidence="2 3">Lr_19_5</strain>
    </source>
</reference>
<dbReference type="AlphaFoldDB" id="A0A6H0UH04"/>